<protein>
    <submittedName>
        <fullName evidence="1">Uncharacterized protein</fullName>
    </submittedName>
</protein>
<dbReference type="AlphaFoldDB" id="A0AAV4TG15"/>
<name>A0AAV4TG15_9ARAC</name>
<dbReference type="Proteomes" id="UP001054837">
    <property type="component" value="Unassembled WGS sequence"/>
</dbReference>
<gene>
    <name evidence="1" type="ORF">CDAR_310491</name>
</gene>
<sequence>MLSFSLPLVHDRLAGNEMPPHRLLSRMETKIDGPESGSLRASGFSEFLLWKRNDKCFLFDCWNKISQAPTGLFYDVYGTICGCILFGTLKRTL</sequence>
<comment type="caution">
    <text evidence="1">The sequence shown here is derived from an EMBL/GenBank/DDBJ whole genome shotgun (WGS) entry which is preliminary data.</text>
</comment>
<organism evidence="1 2">
    <name type="scientific">Caerostris darwini</name>
    <dbReference type="NCBI Taxonomy" id="1538125"/>
    <lineage>
        <taxon>Eukaryota</taxon>
        <taxon>Metazoa</taxon>
        <taxon>Ecdysozoa</taxon>
        <taxon>Arthropoda</taxon>
        <taxon>Chelicerata</taxon>
        <taxon>Arachnida</taxon>
        <taxon>Araneae</taxon>
        <taxon>Araneomorphae</taxon>
        <taxon>Entelegynae</taxon>
        <taxon>Araneoidea</taxon>
        <taxon>Araneidae</taxon>
        <taxon>Caerostris</taxon>
    </lineage>
</organism>
<keyword evidence="2" id="KW-1185">Reference proteome</keyword>
<evidence type="ECO:0000313" key="2">
    <source>
        <dbReference type="Proteomes" id="UP001054837"/>
    </source>
</evidence>
<accession>A0AAV4TG15</accession>
<proteinExistence type="predicted"/>
<dbReference type="EMBL" id="BPLQ01009408">
    <property type="protein sequence ID" value="GIY43832.1"/>
    <property type="molecule type" value="Genomic_DNA"/>
</dbReference>
<reference evidence="1 2" key="1">
    <citation type="submission" date="2021-06" db="EMBL/GenBank/DDBJ databases">
        <title>Caerostris darwini draft genome.</title>
        <authorList>
            <person name="Kono N."/>
            <person name="Arakawa K."/>
        </authorList>
    </citation>
    <scope>NUCLEOTIDE SEQUENCE [LARGE SCALE GENOMIC DNA]</scope>
</reference>
<evidence type="ECO:0000313" key="1">
    <source>
        <dbReference type="EMBL" id="GIY43832.1"/>
    </source>
</evidence>